<dbReference type="PANTHER" id="PTHR31988">
    <property type="entry name" value="ESTERASE, PUTATIVE (DUF303)-RELATED"/>
    <property type="match status" value="1"/>
</dbReference>
<dbReference type="PANTHER" id="PTHR31988:SF19">
    <property type="entry name" value="9-O-ACETYL-N-ACETYLNEURAMINIC ACID DEACETYLASE-RELATED"/>
    <property type="match status" value="1"/>
</dbReference>
<protein>
    <recommendedName>
        <fullName evidence="3">Sialate O-acetylesterase domain-containing protein</fullName>
    </recommendedName>
</protein>
<evidence type="ECO:0000313" key="4">
    <source>
        <dbReference type="EMBL" id="GGI52112.1"/>
    </source>
</evidence>
<dbReference type="Proteomes" id="UP000662074">
    <property type="component" value="Unassembled WGS sequence"/>
</dbReference>
<dbReference type="Gene3D" id="3.40.50.1110">
    <property type="entry name" value="SGNH hydrolase"/>
    <property type="match status" value="1"/>
</dbReference>
<evidence type="ECO:0000259" key="3">
    <source>
        <dbReference type="Pfam" id="PF03629"/>
    </source>
</evidence>
<dbReference type="EMBL" id="BMDO01000010">
    <property type="protein sequence ID" value="GGI52112.1"/>
    <property type="molecule type" value="Genomic_DNA"/>
</dbReference>
<comment type="caution">
    <text evidence="4">The sequence shown here is derived from an EMBL/GenBank/DDBJ whole genome shotgun (WGS) entry which is preliminary data.</text>
</comment>
<keyword evidence="5" id="KW-1185">Reference proteome</keyword>
<keyword evidence="2" id="KW-0732">Signal</keyword>
<dbReference type="SUPFAM" id="SSF52266">
    <property type="entry name" value="SGNH hydrolase"/>
    <property type="match status" value="1"/>
</dbReference>
<reference evidence="4" key="1">
    <citation type="journal article" date="2014" name="Int. J. Syst. Evol. Microbiol.">
        <title>Complete genome sequence of Corynebacterium casei LMG S-19264T (=DSM 44701T), isolated from a smear-ripened cheese.</title>
        <authorList>
            <consortium name="US DOE Joint Genome Institute (JGI-PGF)"/>
            <person name="Walter F."/>
            <person name="Albersmeier A."/>
            <person name="Kalinowski J."/>
            <person name="Ruckert C."/>
        </authorList>
    </citation>
    <scope>NUCLEOTIDE SEQUENCE</scope>
    <source>
        <strain evidence="4">CCM 8711</strain>
    </source>
</reference>
<feature type="chain" id="PRO_5037664539" description="Sialate O-acetylesterase domain-containing protein" evidence="2">
    <location>
        <begin position="23"/>
        <end position="283"/>
    </location>
</feature>
<dbReference type="Pfam" id="PF03629">
    <property type="entry name" value="SASA"/>
    <property type="match status" value="1"/>
</dbReference>
<accession>A0A917JCL5</accession>
<dbReference type="InterPro" id="IPR005181">
    <property type="entry name" value="SASA"/>
</dbReference>
<evidence type="ECO:0000256" key="2">
    <source>
        <dbReference type="SAM" id="SignalP"/>
    </source>
</evidence>
<organism evidence="4 5">
    <name type="scientific">Mucilaginibacter galii</name>
    <dbReference type="NCBI Taxonomy" id="2005073"/>
    <lineage>
        <taxon>Bacteria</taxon>
        <taxon>Pseudomonadati</taxon>
        <taxon>Bacteroidota</taxon>
        <taxon>Sphingobacteriia</taxon>
        <taxon>Sphingobacteriales</taxon>
        <taxon>Sphingobacteriaceae</taxon>
        <taxon>Mucilaginibacter</taxon>
    </lineage>
</organism>
<feature type="signal peptide" evidence="2">
    <location>
        <begin position="1"/>
        <end position="22"/>
    </location>
</feature>
<gene>
    <name evidence="4" type="ORF">GCM10011425_33240</name>
</gene>
<dbReference type="AlphaFoldDB" id="A0A917JCL5"/>
<dbReference type="GO" id="GO:0016788">
    <property type="term" value="F:hydrolase activity, acting on ester bonds"/>
    <property type="evidence" value="ECO:0007669"/>
    <property type="project" value="UniProtKB-ARBA"/>
</dbReference>
<dbReference type="InterPro" id="IPR036514">
    <property type="entry name" value="SGNH_hydro_sf"/>
</dbReference>
<name>A0A917JCL5_9SPHI</name>
<proteinExistence type="predicted"/>
<keyword evidence="1" id="KW-0378">Hydrolase</keyword>
<feature type="domain" description="Sialate O-acetylesterase" evidence="3">
    <location>
        <begin position="27"/>
        <end position="272"/>
    </location>
</feature>
<evidence type="ECO:0000313" key="5">
    <source>
        <dbReference type="Proteomes" id="UP000662074"/>
    </source>
</evidence>
<dbReference type="InterPro" id="IPR052940">
    <property type="entry name" value="Carb_Esterase_6"/>
</dbReference>
<dbReference type="RefSeq" id="WP_188418223.1">
    <property type="nucleotide sequence ID" value="NZ_BMDO01000010.1"/>
</dbReference>
<reference evidence="4" key="2">
    <citation type="submission" date="2020-09" db="EMBL/GenBank/DDBJ databases">
        <authorList>
            <person name="Sun Q."/>
            <person name="Sedlacek I."/>
        </authorList>
    </citation>
    <scope>NUCLEOTIDE SEQUENCE</scope>
    <source>
        <strain evidence="4">CCM 8711</strain>
    </source>
</reference>
<sequence>MLNKRITLLFLFTLLLSLQGFAQDKNFYIFLCFGQSNMEGNARFEPQDTLPNNRFKLLQAVDCPERNRVKNAWYDAVPPLCRCNTGLTPADYFGRTMLANLPAKVKIGIINVAVAGSKIEIFDKDNHQSYIETAPDWMKKMAAEYNNDPYARLVELAKMAQKVGVIKGILLHQGESNTNDTLWTQKVNGIYTNLINDLNLKAKAVPLLAGELVNADQGGACASMNKIIAKLPEVIPNAHVVSSAGCTCAKDRLHFTAEGCRKLGKRYGVKMLALLGHKIPDVD</sequence>
<evidence type="ECO:0000256" key="1">
    <source>
        <dbReference type="ARBA" id="ARBA00022801"/>
    </source>
</evidence>